<gene>
    <name evidence="3" type="ORF">SCF082_LOCUS23089</name>
</gene>
<dbReference type="SUPFAM" id="SSF52096">
    <property type="entry name" value="ClpP/crotonase"/>
    <property type="match status" value="1"/>
</dbReference>
<dbReference type="PANTHER" id="PTHR43802:SF1">
    <property type="entry name" value="IP11341P-RELATED"/>
    <property type="match status" value="1"/>
</dbReference>
<dbReference type="SUPFAM" id="SSF52833">
    <property type="entry name" value="Thioredoxin-like"/>
    <property type="match status" value="1"/>
</dbReference>
<dbReference type="Pfam" id="PF01323">
    <property type="entry name" value="DSBA"/>
    <property type="match status" value="1"/>
</dbReference>
<evidence type="ECO:0000313" key="3">
    <source>
        <dbReference type="EMBL" id="CAK9039466.1"/>
    </source>
</evidence>
<dbReference type="Pfam" id="PF00378">
    <property type="entry name" value="ECH_1"/>
    <property type="match status" value="1"/>
</dbReference>
<dbReference type="InterPro" id="IPR029045">
    <property type="entry name" value="ClpP/crotonase-like_dom_sf"/>
</dbReference>
<dbReference type="CDD" id="cd06558">
    <property type="entry name" value="crotonase-like"/>
    <property type="match status" value="1"/>
</dbReference>
<reference evidence="3 4" key="1">
    <citation type="submission" date="2024-02" db="EMBL/GenBank/DDBJ databases">
        <authorList>
            <person name="Chen Y."/>
            <person name="Shah S."/>
            <person name="Dougan E. K."/>
            <person name="Thang M."/>
            <person name="Chan C."/>
        </authorList>
    </citation>
    <scope>NUCLEOTIDE SEQUENCE [LARGE SCALE GENOMIC DNA]</scope>
</reference>
<dbReference type="InterPro" id="IPR036249">
    <property type="entry name" value="Thioredoxin-like_sf"/>
</dbReference>
<dbReference type="EMBL" id="CAXAMM010016668">
    <property type="protein sequence ID" value="CAK9039466.1"/>
    <property type="molecule type" value="Genomic_DNA"/>
</dbReference>
<evidence type="ECO:0000259" key="2">
    <source>
        <dbReference type="Pfam" id="PF01323"/>
    </source>
</evidence>
<feature type="domain" description="DSBA-like thioredoxin" evidence="2">
    <location>
        <begin position="250"/>
        <end position="425"/>
    </location>
</feature>
<dbReference type="PANTHER" id="PTHR43802">
    <property type="entry name" value="ENOYL-COA HYDRATASE"/>
    <property type="match status" value="1"/>
</dbReference>
<accession>A0ABP0LJU6</accession>
<dbReference type="InterPro" id="IPR001753">
    <property type="entry name" value="Enoyl-CoA_hydra/iso"/>
</dbReference>
<comment type="caution">
    <text evidence="3">The sequence shown here is derived from an EMBL/GenBank/DDBJ whole genome shotgun (WGS) entry which is preliminary data.</text>
</comment>
<comment type="similarity">
    <text evidence="1">Belongs to the enoyl-CoA hydratase/isomerase family.</text>
</comment>
<sequence length="435" mass="47196">MTDEYIKFTQENGVATIVLNRPDAMNAFIPDLLLQLIDAIQTAGADDACGCIVLEGAGRAFSAGVDLKLLQRATFSAGKVDDIFGETAFAATDAIRHCARPIIAKVHGFCFTGALEMALHCDFILTTADTKYGDTHAKWGLRPSWGMSQNLARAVGVRKARELSFTAATFTGADAEKWGLANAAFDTKEELDEQTSQRAAAIADASPGAIAAYKDLYRLHDENHPLEHALKEEVRREYPDITDTHARDRIAEDYQVLPRIRAYQLNPDTPMEGADRVAYYAKKFPDEAQRAQMVHAMKAAAAGAGFSFDPLGPKHLPNTLKAHQLIRLAHFDGAQERLAEKLYSAYWDESADIGDAETLIEIATAAGLDPDNARADLANEKSAAEIRAEADGFRRAGVSGVPTYIVNERTGFSGALPPPRMAEALVQAATQTSLQ</sequence>
<dbReference type="Proteomes" id="UP001642464">
    <property type="component" value="Unassembled WGS sequence"/>
</dbReference>
<dbReference type="Gene3D" id="3.90.226.10">
    <property type="entry name" value="2-enoyl-CoA Hydratase, Chain A, domain 1"/>
    <property type="match status" value="1"/>
</dbReference>
<name>A0ABP0LJU6_9DINO</name>
<proteinExistence type="inferred from homology"/>
<organism evidence="3 4">
    <name type="scientific">Durusdinium trenchii</name>
    <dbReference type="NCBI Taxonomy" id="1381693"/>
    <lineage>
        <taxon>Eukaryota</taxon>
        <taxon>Sar</taxon>
        <taxon>Alveolata</taxon>
        <taxon>Dinophyceae</taxon>
        <taxon>Suessiales</taxon>
        <taxon>Symbiodiniaceae</taxon>
        <taxon>Durusdinium</taxon>
    </lineage>
</organism>
<dbReference type="InterPro" id="IPR001853">
    <property type="entry name" value="DSBA-like_thioredoxin_dom"/>
</dbReference>
<dbReference type="CDD" id="cd03024">
    <property type="entry name" value="DsbA_FrnE"/>
    <property type="match status" value="1"/>
</dbReference>
<protein>
    <submittedName>
        <fullName evidence="3">Peroxisomal (Enoyl-CoA hydratase isoform A)</fullName>
    </submittedName>
</protein>
<evidence type="ECO:0000313" key="4">
    <source>
        <dbReference type="Proteomes" id="UP001642464"/>
    </source>
</evidence>
<evidence type="ECO:0000256" key="1">
    <source>
        <dbReference type="ARBA" id="ARBA00005254"/>
    </source>
</evidence>
<dbReference type="Gene3D" id="3.40.30.10">
    <property type="entry name" value="Glutaredoxin"/>
    <property type="match status" value="1"/>
</dbReference>
<keyword evidence="4" id="KW-1185">Reference proteome</keyword>